<name>A0ACB9WFJ7_CHAAC</name>
<proteinExistence type="predicted"/>
<dbReference type="Proteomes" id="UP001057452">
    <property type="component" value="Chromosome 22"/>
</dbReference>
<evidence type="ECO:0000313" key="1">
    <source>
        <dbReference type="EMBL" id="KAI4812226.1"/>
    </source>
</evidence>
<protein>
    <submittedName>
        <fullName evidence="1">Uncharacterized protein</fullName>
    </submittedName>
</protein>
<sequence length="83" mass="8898">MAERRHPISPLAGPWAVDSGNYCQKPSGLYSLWPSEGLWSVGKQREEGLHPGTLSHALTASPGVAQTPRPTPQDIAGHNTQTN</sequence>
<accession>A0ACB9WFJ7</accession>
<gene>
    <name evidence="1" type="ORF">KUCAC02_023631</name>
</gene>
<keyword evidence="2" id="KW-1185">Reference proteome</keyword>
<comment type="caution">
    <text evidence="1">The sequence shown here is derived from an EMBL/GenBank/DDBJ whole genome shotgun (WGS) entry which is preliminary data.</text>
</comment>
<evidence type="ECO:0000313" key="2">
    <source>
        <dbReference type="Proteomes" id="UP001057452"/>
    </source>
</evidence>
<reference evidence="1" key="1">
    <citation type="submission" date="2022-05" db="EMBL/GenBank/DDBJ databases">
        <title>Chromosome-level genome of Chaenocephalus aceratus.</title>
        <authorList>
            <person name="Park H."/>
        </authorList>
    </citation>
    <scope>NUCLEOTIDE SEQUENCE</scope>
    <source>
        <strain evidence="1">KU_202001</strain>
    </source>
</reference>
<dbReference type="EMBL" id="CM043806">
    <property type="protein sequence ID" value="KAI4812226.1"/>
    <property type="molecule type" value="Genomic_DNA"/>
</dbReference>
<organism evidence="1 2">
    <name type="scientific">Chaenocephalus aceratus</name>
    <name type="common">Blackfin icefish</name>
    <name type="synonym">Chaenichthys aceratus</name>
    <dbReference type="NCBI Taxonomy" id="36190"/>
    <lineage>
        <taxon>Eukaryota</taxon>
        <taxon>Metazoa</taxon>
        <taxon>Chordata</taxon>
        <taxon>Craniata</taxon>
        <taxon>Vertebrata</taxon>
        <taxon>Euteleostomi</taxon>
        <taxon>Actinopterygii</taxon>
        <taxon>Neopterygii</taxon>
        <taxon>Teleostei</taxon>
        <taxon>Neoteleostei</taxon>
        <taxon>Acanthomorphata</taxon>
        <taxon>Eupercaria</taxon>
        <taxon>Perciformes</taxon>
        <taxon>Notothenioidei</taxon>
        <taxon>Channichthyidae</taxon>
        <taxon>Chaenocephalus</taxon>
    </lineage>
</organism>